<evidence type="ECO:0000256" key="10">
    <source>
        <dbReference type="SAM" id="Phobius"/>
    </source>
</evidence>
<feature type="transmembrane region" description="Helical" evidence="10">
    <location>
        <begin position="126"/>
        <end position="145"/>
    </location>
</feature>
<keyword evidence="2" id="KW-0444">Lipid biosynthesis</keyword>
<proteinExistence type="predicted"/>
<sequence length="238" mass="26241">MTEEFMILLLAGGAGYLIGSISFARLIFAWKRPGEEPPRIRTVSTDGEVTITSHAVGATNVMMGLGRKWGLTTMSLDLLKSFIPMALLKVAYPEMPYHLLLGLFVLIGHLWPIWHGFRGGGGNSSALGMILAASPLGFLVTQVSGMLIGMRFPVFTFLAGVAMTIPWFMMTKGVLSYETGFAVAMTVLYLLGQLPETMQFLRYKKAGYSFDTKHVVNMMKHVSRRKHMENEAGRKGSL</sequence>
<keyword evidence="1" id="KW-1003">Cell membrane</keyword>
<dbReference type="PANTHER" id="PTHR30309">
    <property type="entry name" value="INNER MEMBRANE PROTEIN YGIH"/>
    <property type="match status" value="1"/>
</dbReference>
<dbReference type="GO" id="GO:0005886">
    <property type="term" value="C:plasma membrane"/>
    <property type="evidence" value="ECO:0007669"/>
    <property type="project" value="InterPro"/>
</dbReference>
<evidence type="ECO:0000256" key="1">
    <source>
        <dbReference type="ARBA" id="ARBA00022475"/>
    </source>
</evidence>
<evidence type="ECO:0000313" key="12">
    <source>
        <dbReference type="Proteomes" id="UP000664218"/>
    </source>
</evidence>
<name>A0A939H5K1_9CLOT</name>
<protein>
    <submittedName>
        <fullName evidence="11">Glycerol-3-phosphate acyltransferase</fullName>
    </submittedName>
</protein>
<dbReference type="AlphaFoldDB" id="A0A939H5K1"/>
<dbReference type="Proteomes" id="UP000664218">
    <property type="component" value="Unassembled WGS sequence"/>
</dbReference>
<keyword evidence="8" id="KW-0594">Phospholipid biosynthesis</keyword>
<evidence type="ECO:0000256" key="2">
    <source>
        <dbReference type="ARBA" id="ARBA00022516"/>
    </source>
</evidence>
<dbReference type="SMART" id="SM01207">
    <property type="entry name" value="G3P_acyltransf"/>
    <property type="match status" value="1"/>
</dbReference>
<dbReference type="PANTHER" id="PTHR30309:SF0">
    <property type="entry name" value="GLYCEROL-3-PHOSPHATE ACYLTRANSFERASE-RELATED"/>
    <property type="match status" value="1"/>
</dbReference>
<dbReference type="GO" id="GO:0008654">
    <property type="term" value="P:phospholipid biosynthetic process"/>
    <property type="evidence" value="ECO:0007669"/>
    <property type="project" value="UniProtKB-KW"/>
</dbReference>
<keyword evidence="7 10" id="KW-0472">Membrane</keyword>
<feature type="transmembrane region" description="Helical" evidence="10">
    <location>
        <begin position="95"/>
        <end position="114"/>
    </location>
</feature>
<keyword evidence="6" id="KW-0443">Lipid metabolism</keyword>
<evidence type="ECO:0000256" key="5">
    <source>
        <dbReference type="ARBA" id="ARBA00022989"/>
    </source>
</evidence>
<dbReference type="EMBL" id="JAFNJU010000004">
    <property type="protein sequence ID" value="MBO1264632.1"/>
    <property type="molecule type" value="Genomic_DNA"/>
</dbReference>
<dbReference type="GO" id="GO:0043772">
    <property type="term" value="F:acyl-phosphate glycerol-3-phosphate acyltransferase activity"/>
    <property type="evidence" value="ECO:0007669"/>
    <property type="project" value="InterPro"/>
</dbReference>
<gene>
    <name evidence="11" type="ORF">J3A84_06280</name>
</gene>
<evidence type="ECO:0000256" key="8">
    <source>
        <dbReference type="ARBA" id="ARBA00023209"/>
    </source>
</evidence>
<evidence type="ECO:0000256" key="7">
    <source>
        <dbReference type="ARBA" id="ARBA00023136"/>
    </source>
</evidence>
<feature type="transmembrane region" description="Helical" evidence="10">
    <location>
        <begin position="152"/>
        <end position="169"/>
    </location>
</feature>
<keyword evidence="3" id="KW-0808">Transferase</keyword>
<dbReference type="Pfam" id="PF02660">
    <property type="entry name" value="G3P_acyltransf"/>
    <property type="match status" value="1"/>
</dbReference>
<comment type="caution">
    <text evidence="11">The sequence shown here is derived from an EMBL/GenBank/DDBJ whole genome shotgun (WGS) entry which is preliminary data.</text>
</comment>
<keyword evidence="11" id="KW-0012">Acyltransferase</keyword>
<dbReference type="RefSeq" id="WP_207599150.1">
    <property type="nucleotide sequence ID" value="NZ_JAFNJU010000004.1"/>
</dbReference>
<reference evidence="11" key="1">
    <citation type="submission" date="2021-03" db="EMBL/GenBank/DDBJ databases">
        <title>Proteiniclasticum marinus sp. nov., isolated from tidal flat sediment.</title>
        <authorList>
            <person name="Namirimu T."/>
            <person name="Yang J.-A."/>
            <person name="Yang S.-H."/>
            <person name="Kim Y.-J."/>
            <person name="Kwon K.K."/>
        </authorList>
    </citation>
    <scope>NUCLEOTIDE SEQUENCE</scope>
    <source>
        <strain evidence="11">SCR006</strain>
    </source>
</reference>
<feature type="transmembrane region" description="Helical" evidence="10">
    <location>
        <begin position="175"/>
        <end position="192"/>
    </location>
</feature>
<evidence type="ECO:0000256" key="6">
    <source>
        <dbReference type="ARBA" id="ARBA00023098"/>
    </source>
</evidence>
<accession>A0A939H5K1</accession>
<keyword evidence="5 10" id="KW-1133">Transmembrane helix</keyword>
<dbReference type="InterPro" id="IPR003811">
    <property type="entry name" value="G3P_acylTferase_PlsY"/>
</dbReference>
<feature type="transmembrane region" description="Helical" evidence="10">
    <location>
        <begin position="6"/>
        <end position="28"/>
    </location>
</feature>
<evidence type="ECO:0000256" key="3">
    <source>
        <dbReference type="ARBA" id="ARBA00022679"/>
    </source>
</evidence>
<keyword evidence="9" id="KW-1208">Phospholipid metabolism</keyword>
<evidence type="ECO:0000313" key="11">
    <source>
        <dbReference type="EMBL" id="MBO1264632.1"/>
    </source>
</evidence>
<keyword evidence="12" id="KW-1185">Reference proteome</keyword>
<organism evidence="11 12">
    <name type="scientific">Proteiniclasticum aestuarii</name>
    <dbReference type="NCBI Taxonomy" id="2817862"/>
    <lineage>
        <taxon>Bacteria</taxon>
        <taxon>Bacillati</taxon>
        <taxon>Bacillota</taxon>
        <taxon>Clostridia</taxon>
        <taxon>Eubacteriales</taxon>
        <taxon>Clostridiaceae</taxon>
        <taxon>Proteiniclasticum</taxon>
    </lineage>
</organism>
<evidence type="ECO:0000256" key="9">
    <source>
        <dbReference type="ARBA" id="ARBA00023264"/>
    </source>
</evidence>
<keyword evidence="4 10" id="KW-0812">Transmembrane</keyword>
<evidence type="ECO:0000256" key="4">
    <source>
        <dbReference type="ARBA" id="ARBA00022692"/>
    </source>
</evidence>